<sequence>MQLWDLRIDEFLLYQRDAFIYNLEKTEAGQEYLENAKRLEIVDTDYEAVERAIKGGGGIGE</sequence>
<evidence type="ECO:0000313" key="2">
    <source>
        <dbReference type="Proteomes" id="UP000247612"/>
    </source>
</evidence>
<name>A0A318KPP2_9FIRM</name>
<dbReference type="Proteomes" id="UP000247612">
    <property type="component" value="Unassembled WGS sequence"/>
</dbReference>
<dbReference type="EMBL" id="QJKH01000005">
    <property type="protein sequence ID" value="PXX79729.1"/>
    <property type="molecule type" value="Genomic_DNA"/>
</dbReference>
<evidence type="ECO:0000313" key="1">
    <source>
        <dbReference type="EMBL" id="PXX79729.1"/>
    </source>
</evidence>
<dbReference type="RefSeq" id="WP_022937107.1">
    <property type="nucleotide sequence ID" value="NZ_CABKRQ010000002.1"/>
</dbReference>
<gene>
    <name evidence="1" type="ORF">DES51_105203</name>
</gene>
<protein>
    <submittedName>
        <fullName evidence="1">Uncharacterized protein</fullName>
    </submittedName>
</protein>
<dbReference type="AlphaFoldDB" id="A0A318KPP2"/>
<organism evidence="1 2">
    <name type="scientific">Dielma fastidiosa</name>
    <dbReference type="NCBI Taxonomy" id="1034346"/>
    <lineage>
        <taxon>Bacteria</taxon>
        <taxon>Bacillati</taxon>
        <taxon>Bacillota</taxon>
        <taxon>Erysipelotrichia</taxon>
        <taxon>Erysipelotrichales</taxon>
        <taxon>Erysipelotrichaceae</taxon>
        <taxon>Dielma</taxon>
    </lineage>
</organism>
<accession>A0A318KPP2</accession>
<comment type="caution">
    <text evidence="1">The sequence shown here is derived from an EMBL/GenBank/DDBJ whole genome shotgun (WGS) entry which is preliminary data.</text>
</comment>
<dbReference type="STRING" id="1034346.GCA_000313565_00795"/>
<proteinExistence type="predicted"/>
<reference evidence="1 2" key="1">
    <citation type="submission" date="2018-05" db="EMBL/GenBank/DDBJ databases">
        <title>Genomic Encyclopedia of Type Strains, Phase IV (KMG-IV): sequencing the most valuable type-strain genomes for metagenomic binning, comparative biology and taxonomic classification.</title>
        <authorList>
            <person name="Goeker M."/>
        </authorList>
    </citation>
    <scope>NUCLEOTIDE SEQUENCE [LARGE SCALE GENOMIC DNA]</scope>
    <source>
        <strain evidence="1 2">JC118</strain>
    </source>
</reference>
<keyword evidence="2" id="KW-1185">Reference proteome</keyword>